<evidence type="ECO:0000256" key="1">
    <source>
        <dbReference type="PROSITE-ProRule" id="PRU00110"/>
    </source>
</evidence>
<comment type="caution">
    <text evidence="1">Lacks conserved residue(s) required for the propagation of feature annotation.</text>
</comment>
<protein>
    <recommendedName>
        <fullName evidence="2">HPt domain-containing protein</fullName>
    </recommendedName>
</protein>
<dbReference type="Pfam" id="PF01627">
    <property type="entry name" value="Hpt"/>
    <property type="match status" value="1"/>
</dbReference>
<reference evidence="4" key="2">
    <citation type="submission" date="2015-01" db="EMBL/GenBank/DDBJ databases">
        <title>Evolutionary Origins and Diversification of the Mycorrhizal Mutualists.</title>
        <authorList>
            <consortium name="DOE Joint Genome Institute"/>
            <consortium name="Mycorrhizal Genomics Consortium"/>
            <person name="Kohler A."/>
            <person name="Kuo A."/>
            <person name="Nagy L.G."/>
            <person name="Floudas D."/>
            <person name="Copeland A."/>
            <person name="Barry K.W."/>
            <person name="Cichocki N."/>
            <person name="Veneault-Fourrey C."/>
            <person name="LaButti K."/>
            <person name="Lindquist E.A."/>
            <person name="Lipzen A."/>
            <person name="Lundell T."/>
            <person name="Morin E."/>
            <person name="Murat C."/>
            <person name="Riley R."/>
            <person name="Ohm R."/>
            <person name="Sun H."/>
            <person name="Tunlid A."/>
            <person name="Henrissat B."/>
            <person name="Grigoriev I.V."/>
            <person name="Hibbett D.S."/>
            <person name="Martin F."/>
        </authorList>
    </citation>
    <scope>NUCLEOTIDE SEQUENCE [LARGE SCALE GENOMIC DNA]</scope>
    <source>
        <strain evidence="4">F 1598</strain>
    </source>
</reference>
<dbReference type="AlphaFoldDB" id="A0A0C3FDN4"/>
<dbReference type="EMBL" id="KN833020">
    <property type="protein sequence ID" value="KIM78001.1"/>
    <property type="molecule type" value="Genomic_DNA"/>
</dbReference>
<dbReference type="Proteomes" id="UP000054166">
    <property type="component" value="Unassembled WGS sequence"/>
</dbReference>
<accession>A0A0C3FDN4</accession>
<gene>
    <name evidence="3" type="ORF">PILCRDRAFT_608125</name>
</gene>
<evidence type="ECO:0000313" key="3">
    <source>
        <dbReference type="EMBL" id="KIM78001.1"/>
    </source>
</evidence>
<evidence type="ECO:0000313" key="4">
    <source>
        <dbReference type="Proteomes" id="UP000054166"/>
    </source>
</evidence>
<dbReference type="InterPro" id="IPR036641">
    <property type="entry name" value="HPT_dom_sf"/>
</dbReference>
<organism evidence="3 4">
    <name type="scientific">Piloderma croceum (strain F 1598)</name>
    <dbReference type="NCBI Taxonomy" id="765440"/>
    <lineage>
        <taxon>Eukaryota</taxon>
        <taxon>Fungi</taxon>
        <taxon>Dikarya</taxon>
        <taxon>Basidiomycota</taxon>
        <taxon>Agaricomycotina</taxon>
        <taxon>Agaricomycetes</taxon>
        <taxon>Agaricomycetidae</taxon>
        <taxon>Atheliales</taxon>
        <taxon>Atheliaceae</taxon>
        <taxon>Piloderma</taxon>
    </lineage>
</organism>
<keyword evidence="4" id="KW-1185">Reference proteome</keyword>
<dbReference type="GO" id="GO:0000160">
    <property type="term" value="P:phosphorelay signal transduction system"/>
    <property type="evidence" value="ECO:0007669"/>
    <property type="project" value="InterPro"/>
</dbReference>
<reference evidence="3 4" key="1">
    <citation type="submission" date="2014-04" db="EMBL/GenBank/DDBJ databases">
        <authorList>
            <consortium name="DOE Joint Genome Institute"/>
            <person name="Kuo A."/>
            <person name="Tarkka M."/>
            <person name="Buscot F."/>
            <person name="Kohler A."/>
            <person name="Nagy L.G."/>
            <person name="Floudas D."/>
            <person name="Copeland A."/>
            <person name="Barry K.W."/>
            <person name="Cichocki N."/>
            <person name="Veneault-Fourrey C."/>
            <person name="LaButti K."/>
            <person name="Lindquist E.A."/>
            <person name="Lipzen A."/>
            <person name="Lundell T."/>
            <person name="Morin E."/>
            <person name="Murat C."/>
            <person name="Sun H."/>
            <person name="Tunlid A."/>
            <person name="Henrissat B."/>
            <person name="Grigoriev I.V."/>
            <person name="Hibbett D.S."/>
            <person name="Martin F."/>
            <person name="Nordberg H.P."/>
            <person name="Cantor M.N."/>
            <person name="Hua S.X."/>
        </authorList>
    </citation>
    <scope>NUCLEOTIDE SEQUENCE [LARGE SCALE GENOMIC DNA]</scope>
    <source>
        <strain evidence="3 4">F 1598</strain>
    </source>
</reference>
<dbReference type="HOGENOM" id="CLU_1907472_0_0_1"/>
<name>A0A0C3FDN4_PILCF</name>
<sequence>MILRELMAPPHVIDRHVFEAFLEVDNENSRNVSKDLIKLYFSQADKLLNTIGQKLSQNRIQSCDHEIRTLNDSASTFGIVQVEENCRKLESAFHQSNKVVGADQTLLNIESLLVDLRLAHSEAKRYLAEWYGI</sequence>
<dbReference type="InterPro" id="IPR008207">
    <property type="entry name" value="Sig_transdc_His_kin_Hpt_dom"/>
</dbReference>
<evidence type="ECO:0000259" key="2">
    <source>
        <dbReference type="PROSITE" id="PS50894"/>
    </source>
</evidence>
<dbReference type="SUPFAM" id="SSF47226">
    <property type="entry name" value="Histidine-containing phosphotransfer domain, HPT domain"/>
    <property type="match status" value="1"/>
</dbReference>
<dbReference type="InParanoid" id="A0A0C3FDN4"/>
<proteinExistence type="predicted"/>
<dbReference type="Gene3D" id="1.20.120.160">
    <property type="entry name" value="HPT domain"/>
    <property type="match status" value="1"/>
</dbReference>
<feature type="domain" description="HPt" evidence="2">
    <location>
        <begin position="29"/>
        <end position="130"/>
    </location>
</feature>
<dbReference type="PROSITE" id="PS50894">
    <property type="entry name" value="HPT"/>
    <property type="match status" value="1"/>
</dbReference>